<gene>
    <name evidence="5" type="ORF">SAMN05421835_10868</name>
</gene>
<dbReference type="CDD" id="cd05233">
    <property type="entry name" value="SDR_c"/>
    <property type="match status" value="1"/>
</dbReference>
<dbReference type="SUPFAM" id="SSF51735">
    <property type="entry name" value="NAD(P)-binding Rossmann-fold domains"/>
    <property type="match status" value="1"/>
</dbReference>
<keyword evidence="6" id="KW-1185">Reference proteome</keyword>
<organism evidence="5 6">
    <name type="scientific">Amycolatopsis sacchari</name>
    <dbReference type="NCBI Taxonomy" id="115433"/>
    <lineage>
        <taxon>Bacteria</taxon>
        <taxon>Bacillati</taxon>
        <taxon>Actinomycetota</taxon>
        <taxon>Actinomycetes</taxon>
        <taxon>Pseudonocardiales</taxon>
        <taxon>Pseudonocardiaceae</taxon>
        <taxon>Amycolatopsis</taxon>
    </lineage>
</organism>
<dbReference type="PRINTS" id="PR00080">
    <property type="entry name" value="SDRFAMILY"/>
</dbReference>
<accession>A0A1I3TUX6</accession>
<feature type="domain" description="Ketoreductase" evidence="4">
    <location>
        <begin position="2"/>
        <end position="176"/>
    </location>
</feature>
<dbReference type="GO" id="GO:0016020">
    <property type="term" value="C:membrane"/>
    <property type="evidence" value="ECO:0007669"/>
    <property type="project" value="TreeGrafter"/>
</dbReference>
<dbReference type="PANTHER" id="PTHR44196">
    <property type="entry name" value="DEHYDROGENASE/REDUCTASE SDR FAMILY MEMBER 7B"/>
    <property type="match status" value="1"/>
</dbReference>
<evidence type="ECO:0000256" key="3">
    <source>
        <dbReference type="RuleBase" id="RU000363"/>
    </source>
</evidence>
<dbReference type="Gene3D" id="3.40.50.720">
    <property type="entry name" value="NAD(P)-binding Rossmann-like Domain"/>
    <property type="match status" value="1"/>
</dbReference>
<dbReference type="InterPro" id="IPR036291">
    <property type="entry name" value="NAD(P)-bd_dom_sf"/>
</dbReference>
<name>A0A1I3TUX6_9PSEU</name>
<protein>
    <recommendedName>
        <fullName evidence="4">Ketoreductase domain-containing protein</fullName>
    </recommendedName>
</protein>
<dbReference type="SMART" id="SM00822">
    <property type="entry name" value="PKS_KR"/>
    <property type="match status" value="1"/>
</dbReference>
<dbReference type="STRING" id="115433.SAMN05421835_10868"/>
<dbReference type="OrthoDB" id="9810734at2"/>
<keyword evidence="2" id="KW-0560">Oxidoreductase</keyword>
<dbReference type="GO" id="GO:0016491">
    <property type="term" value="F:oxidoreductase activity"/>
    <property type="evidence" value="ECO:0007669"/>
    <property type="project" value="UniProtKB-KW"/>
</dbReference>
<evidence type="ECO:0000313" key="5">
    <source>
        <dbReference type="EMBL" id="SFJ74293.1"/>
    </source>
</evidence>
<dbReference type="InterPro" id="IPR002347">
    <property type="entry name" value="SDR_fam"/>
</dbReference>
<dbReference type="Proteomes" id="UP000199025">
    <property type="component" value="Unassembled WGS sequence"/>
</dbReference>
<evidence type="ECO:0000259" key="4">
    <source>
        <dbReference type="SMART" id="SM00822"/>
    </source>
</evidence>
<dbReference type="Pfam" id="PF00106">
    <property type="entry name" value="adh_short"/>
    <property type="match status" value="1"/>
</dbReference>
<dbReference type="EMBL" id="FORP01000008">
    <property type="protein sequence ID" value="SFJ74293.1"/>
    <property type="molecule type" value="Genomic_DNA"/>
</dbReference>
<dbReference type="InterPro" id="IPR057326">
    <property type="entry name" value="KR_dom"/>
</dbReference>
<evidence type="ECO:0000256" key="2">
    <source>
        <dbReference type="ARBA" id="ARBA00023002"/>
    </source>
</evidence>
<dbReference type="PANTHER" id="PTHR44196:SF2">
    <property type="entry name" value="SHORT-CHAIN DEHYDROGENASE-RELATED"/>
    <property type="match status" value="1"/>
</dbReference>
<sequence length="250" mass="26458">MTVALVTGASSGLGAAFARRLAAEGTDLVLVARTEARLRELATELTGRHGVTAAVLPADLATVDGRAAVEDRLTADPVDLLINNAGTGLGGDFWTTPPEDLQRQLDLNVTAVQRLTRAALPGMIERGSGDIVNVSSVAGFFPGTTYSASKNWVTAFTEGLAAVLPRGVRMMALCPGFMHTEFHERAGIEKTGPRWAWLEADRVAAEGLADLRRGKVISVPAPQYKAVVAGGRLVPRALIRRISGLVARRI</sequence>
<dbReference type="RefSeq" id="WP_091507979.1">
    <property type="nucleotide sequence ID" value="NZ_CBDQZW010000004.1"/>
</dbReference>
<dbReference type="AlphaFoldDB" id="A0A1I3TUX6"/>
<evidence type="ECO:0000256" key="1">
    <source>
        <dbReference type="ARBA" id="ARBA00006484"/>
    </source>
</evidence>
<reference evidence="5 6" key="1">
    <citation type="submission" date="2016-10" db="EMBL/GenBank/DDBJ databases">
        <authorList>
            <person name="de Groot N.N."/>
        </authorList>
    </citation>
    <scope>NUCLEOTIDE SEQUENCE [LARGE SCALE GENOMIC DNA]</scope>
    <source>
        <strain evidence="5 6">DSM 44468</strain>
    </source>
</reference>
<evidence type="ECO:0000313" key="6">
    <source>
        <dbReference type="Proteomes" id="UP000199025"/>
    </source>
</evidence>
<proteinExistence type="inferred from homology"/>
<dbReference type="PIRSF" id="PIRSF000126">
    <property type="entry name" value="11-beta-HSD1"/>
    <property type="match status" value="1"/>
</dbReference>
<dbReference type="PRINTS" id="PR00081">
    <property type="entry name" value="GDHRDH"/>
</dbReference>
<comment type="similarity">
    <text evidence="1 3">Belongs to the short-chain dehydrogenases/reductases (SDR) family.</text>
</comment>